<evidence type="ECO:0000313" key="2">
    <source>
        <dbReference type="Proteomes" id="UP001165064"/>
    </source>
</evidence>
<reference evidence="1" key="1">
    <citation type="submission" date="2023-04" db="EMBL/GenBank/DDBJ databases">
        <title>Ambrosiozyma monospora NBRC 10751.</title>
        <authorList>
            <person name="Ichikawa N."/>
            <person name="Sato H."/>
            <person name="Tonouchi N."/>
        </authorList>
    </citation>
    <scope>NUCLEOTIDE SEQUENCE</scope>
    <source>
        <strain evidence="1">NBRC 10751</strain>
    </source>
</reference>
<name>A0ACB5T015_AMBMO</name>
<dbReference type="EMBL" id="BSXS01002068">
    <property type="protein sequence ID" value="GME78127.1"/>
    <property type="molecule type" value="Genomic_DNA"/>
</dbReference>
<gene>
    <name evidence="1" type="ORF">Amon02_000331800</name>
</gene>
<proteinExistence type="predicted"/>
<keyword evidence="2" id="KW-1185">Reference proteome</keyword>
<sequence length="688" mass="74539">MAQLALDWCLDKKVDALAKLHYDRVRFIDLDATGKIGCYITLDSNIKSCVLDFGADAEEEQAIEEGSSTENANVNANGNGNGANVNGHGNGSTTVNNNSQKFKNFSTWTQSNDTTSTPFPHSILEIRYDCPTPQLSHKIQQLISSHLVYKVDDLNFSLNNYLFTKHFSSGASFSSHHDNVELTDYTLSNCVLPWFDKLDSDKFDIRKLPDLQPAQDGDLRGILLNKSDDIPTIPEEPEQEPTERKNRGWNEFDDGSEFGGDGGFYVDVDAEDGYGAGGILGGLFSGLFGHAKNDGGDGQGEEVIQEGETVGVLNAEKIGVILELSDKISDFFDKLNPFSVNRGDGGYDYPDLEQQPLLLHSNANYPSTRSGSVAGHRASVVGGGTLGGDGGRKGSMVYYHSFGTAGARSSSVGGGPVDDEDDMYVSESDCDVNGFRKYVSVRHQNSTSSNGSRSGSGSGSGVMTSGSGSGGSSPIDSDTTSVSDYYSHQSNNAPIHGILQNGHGQTNGQGHRKSYLEQQLQFHNQSQQQVHFTSQQPQRSPRRHSEFDNHDKANNNDNNGEFQSYHRSDELMKQINHDKILTFIYLSCTLICLLVSGIGFGVVVSIINDTSFSNPGGNNGNGGAGSTSNVWILIFGLSCQFLSLVIGLCGLCLMMCRIGTVPLWHTGLVWFGFGLVTLLFVFSFCFVF</sequence>
<evidence type="ECO:0000313" key="1">
    <source>
        <dbReference type="EMBL" id="GME78127.1"/>
    </source>
</evidence>
<accession>A0ACB5T015</accession>
<protein>
    <submittedName>
        <fullName evidence="1">Unnamed protein product</fullName>
    </submittedName>
</protein>
<organism evidence="1 2">
    <name type="scientific">Ambrosiozyma monospora</name>
    <name type="common">Yeast</name>
    <name type="synonym">Endomycopsis monosporus</name>
    <dbReference type="NCBI Taxonomy" id="43982"/>
    <lineage>
        <taxon>Eukaryota</taxon>
        <taxon>Fungi</taxon>
        <taxon>Dikarya</taxon>
        <taxon>Ascomycota</taxon>
        <taxon>Saccharomycotina</taxon>
        <taxon>Pichiomycetes</taxon>
        <taxon>Pichiales</taxon>
        <taxon>Pichiaceae</taxon>
        <taxon>Ambrosiozyma</taxon>
    </lineage>
</organism>
<dbReference type="Proteomes" id="UP001165064">
    <property type="component" value="Unassembled WGS sequence"/>
</dbReference>
<comment type="caution">
    <text evidence="1">The sequence shown here is derived from an EMBL/GenBank/DDBJ whole genome shotgun (WGS) entry which is preliminary data.</text>
</comment>